<proteinExistence type="predicted"/>
<gene>
    <name evidence="1" type="ORF">MM59RIKEN_08070</name>
</gene>
<accession>A0A810Q594</accession>
<organism evidence="1 2">
    <name type="scientific">Pusillibacter faecalis</name>
    <dbReference type="NCBI Taxonomy" id="2714358"/>
    <lineage>
        <taxon>Bacteria</taxon>
        <taxon>Bacillati</taxon>
        <taxon>Bacillota</taxon>
        <taxon>Clostridia</taxon>
        <taxon>Eubacteriales</taxon>
        <taxon>Oscillospiraceae</taxon>
        <taxon>Pusillibacter</taxon>
    </lineage>
</organism>
<dbReference type="EMBL" id="AP023420">
    <property type="protein sequence ID" value="BCK83488.1"/>
    <property type="molecule type" value="Genomic_DNA"/>
</dbReference>
<reference evidence="1" key="1">
    <citation type="submission" date="2020-09" db="EMBL/GenBank/DDBJ databases">
        <title>New species isolated from human feces.</title>
        <authorList>
            <person name="Kitahara M."/>
            <person name="Shigeno Y."/>
            <person name="Shime M."/>
            <person name="Matsumoto Y."/>
            <person name="Nakamura S."/>
            <person name="Motooka D."/>
            <person name="Fukuoka S."/>
            <person name="Nishikawa H."/>
            <person name="Benno Y."/>
        </authorList>
    </citation>
    <scope>NUCLEOTIDE SEQUENCE</scope>
    <source>
        <strain evidence="1">MM59</strain>
    </source>
</reference>
<evidence type="ECO:0000313" key="2">
    <source>
        <dbReference type="Proteomes" id="UP000679848"/>
    </source>
</evidence>
<evidence type="ECO:0000313" key="1">
    <source>
        <dbReference type="EMBL" id="BCK83488.1"/>
    </source>
</evidence>
<dbReference type="Proteomes" id="UP000679848">
    <property type="component" value="Chromosome"/>
</dbReference>
<sequence>MDERDMTCGELLYKSKIETIITLIGKLPENERASYLSHLRAFVNKQSHDQAPQV</sequence>
<dbReference type="AlphaFoldDB" id="A0A810Q594"/>
<keyword evidence="2" id="KW-1185">Reference proteome</keyword>
<dbReference type="KEGG" id="pfaa:MM59RIKEN_08070"/>
<protein>
    <submittedName>
        <fullName evidence="1">Uncharacterized protein</fullName>
    </submittedName>
</protein>
<name>A0A810Q594_9FIRM</name>